<evidence type="ECO:0000313" key="2">
    <source>
        <dbReference type="WBParaSite" id="JU765_v2.g17432.t1"/>
    </source>
</evidence>
<proteinExistence type="predicted"/>
<dbReference type="Proteomes" id="UP000887576">
    <property type="component" value="Unplaced"/>
</dbReference>
<evidence type="ECO:0000313" key="1">
    <source>
        <dbReference type="Proteomes" id="UP000887576"/>
    </source>
</evidence>
<sequence>MFEPTQVVFSSNTDLLFIGTSCGLIRIYSVEFRTESRLWYVKLVNEFFAHKSSISSLKICDDFHIILSTSIDAKACLWDSNHLTFVRTIKPPTSDVKETITLTGISSISADVAIVYQSGKGSRIVLFTVNGDVIGTYSAGSELTISSLAMTNMEEGTGINCLALGLQNGVIRLLETWTLSVVCDISAGSVDPVIGLEFGNEARRLYAALANGRVLCWQILIPTTSNSGSIKSKTVPNFRMINPFVCFLHFIHTVSKVNKKNHIQKYKCKVFEIFTGTSSPNF</sequence>
<protein>
    <submittedName>
        <fullName evidence="2">Uncharacterized protein</fullName>
    </submittedName>
</protein>
<name>A0AC34QL95_9BILA</name>
<reference evidence="2" key="1">
    <citation type="submission" date="2022-11" db="UniProtKB">
        <authorList>
            <consortium name="WormBaseParasite"/>
        </authorList>
    </citation>
    <scope>IDENTIFICATION</scope>
</reference>
<accession>A0AC34QL95</accession>
<organism evidence="1 2">
    <name type="scientific">Panagrolaimus sp. JU765</name>
    <dbReference type="NCBI Taxonomy" id="591449"/>
    <lineage>
        <taxon>Eukaryota</taxon>
        <taxon>Metazoa</taxon>
        <taxon>Ecdysozoa</taxon>
        <taxon>Nematoda</taxon>
        <taxon>Chromadorea</taxon>
        <taxon>Rhabditida</taxon>
        <taxon>Tylenchina</taxon>
        <taxon>Panagrolaimomorpha</taxon>
        <taxon>Panagrolaimoidea</taxon>
        <taxon>Panagrolaimidae</taxon>
        <taxon>Panagrolaimus</taxon>
    </lineage>
</organism>
<dbReference type="WBParaSite" id="JU765_v2.g17432.t1">
    <property type="protein sequence ID" value="JU765_v2.g17432.t1"/>
    <property type="gene ID" value="JU765_v2.g17432"/>
</dbReference>